<evidence type="ECO:0000256" key="1">
    <source>
        <dbReference type="ARBA" id="ARBA00023015"/>
    </source>
</evidence>
<dbReference type="PRINTS" id="PR00035">
    <property type="entry name" value="HTHGNTR"/>
</dbReference>
<evidence type="ECO:0000256" key="2">
    <source>
        <dbReference type="ARBA" id="ARBA00023125"/>
    </source>
</evidence>
<proteinExistence type="predicted"/>
<dbReference type="Gene3D" id="1.20.120.530">
    <property type="entry name" value="GntR ligand-binding domain-like"/>
    <property type="match status" value="1"/>
</dbReference>
<dbReference type="GO" id="GO:0003700">
    <property type="term" value="F:DNA-binding transcription factor activity"/>
    <property type="evidence" value="ECO:0007669"/>
    <property type="project" value="InterPro"/>
</dbReference>
<accession>A0A0D8IH46</accession>
<dbReference type="AlphaFoldDB" id="A0A0D8IH46"/>
<dbReference type="Pfam" id="PF07729">
    <property type="entry name" value="FCD"/>
    <property type="match status" value="1"/>
</dbReference>
<dbReference type="InterPro" id="IPR000524">
    <property type="entry name" value="Tscrpt_reg_HTH_GntR"/>
</dbReference>
<dbReference type="Pfam" id="PF00392">
    <property type="entry name" value="GntR"/>
    <property type="match status" value="1"/>
</dbReference>
<keyword evidence="5" id="KW-1185">Reference proteome</keyword>
<dbReference type="OrthoDB" id="9799482at2"/>
<dbReference type="GO" id="GO:0003677">
    <property type="term" value="F:DNA binding"/>
    <property type="evidence" value="ECO:0007669"/>
    <property type="project" value="UniProtKB-KW"/>
</dbReference>
<dbReference type="PANTHER" id="PTHR43537">
    <property type="entry name" value="TRANSCRIPTIONAL REGULATOR, GNTR FAMILY"/>
    <property type="match status" value="1"/>
</dbReference>
<organism evidence="4 5">
    <name type="scientific">Clostridium aceticum</name>
    <dbReference type="NCBI Taxonomy" id="84022"/>
    <lineage>
        <taxon>Bacteria</taxon>
        <taxon>Bacillati</taxon>
        <taxon>Bacillota</taxon>
        <taxon>Clostridia</taxon>
        <taxon>Eubacteriales</taxon>
        <taxon>Clostridiaceae</taxon>
        <taxon>Clostridium</taxon>
    </lineage>
</organism>
<dbReference type="STRING" id="84022.CACET_c06480"/>
<sequence length="236" mass="27422">MEKKKINTSEIVYRAIEEKIYNKEWTSGMKIASENQLSQDLGVSRMSVREAIEKMVALNILTKRQGEGTFVNELSPSIYLNSLVPMILLDKDNLLDVLEFREVIEADTARLCAERCDDHTIKVLEECYQIMYDNNDTSEDFANADYQFHMEIAKASKNSLIIKVNSILTDIWKFQQNEINRCLGPERGVREHKKILDAIKERDSELAALYMKRHVQRTKNDILAIVMKEKEMKKNI</sequence>
<reference evidence="4 5" key="1">
    <citation type="submission" date="2014-10" db="EMBL/GenBank/DDBJ databases">
        <title>Genome sequence of Clostridium aceticum DSM 1496.</title>
        <authorList>
            <person name="Poehlein A."/>
            <person name="Schiel-Bengelsdorf B."/>
            <person name="Gottschalk G."/>
            <person name="Duerre P."/>
            <person name="Daniel R."/>
        </authorList>
    </citation>
    <scope>NUCLEOTIDE SEQUENCE [LARGE SCALE GENOMIC DNA]</scope>
    <source>
        <strain evidence="4 5">DSM 1496</strain>
    </source>
</reference>
<dbReference type="InterPro" id="IPR036388">
    <property type="entry name" value="WH-like_DNA-bd_sf"/>
</dbReference>
<protein>
    <submittedName>
        <fullName evidence="4">Transcriptional regulator, GntR family</fullName>
    </submittedName>
</protein>
<gene>
    <name evidence="4" type="ORF">CACET_c06480</name>
</gene>
<dbReference type="PANTHER" id="PTHR43537:SF5">
    <property type="entry name" value="UXU OPERON TRANSCRIPTIONAL REGULATOR"/>
    <property type="match status" value="1"/>
</dbReference>
<dbReference type="InterPro" id="IPR011711">
    <property type="entry name" value="GntR_C"/>
</dbReference>
<dbReference type="InterPro" id="IPR008920">
    <property type="entry name" value="TF_FadR/GntR_C"/>
</dbReference>
<dbReference type="RefSeq" id="WP_044823006.1">
    <property type="nucleotide sequence ID" value="NZ_CP009687.1"/>
</dbReference>
<dbReference type="EMBL" id="CP009687">
    <property type="protein sequence ID" value="AKL94158.1"/>
    <property type="molecule type" value="Genomic_DNA"/>
</dbReference>
<dbReference type="SMART" id="SM00345">
    <property type="entry name" value="HTH_GNTR"/>
    <property type="match status" value="1"/>
</dbReference>
<keyword evidence="3" id="KW-0804">Transcription</keyword>
<dbReference type="KEGG" id="cace:CACET_c06480"/>
<dbReference type="Proteomes" id="UP000035704">
    <property type="component" value="Chromosome"/>
</dbReference>
<dbReference type="PATRIC" id="fig|84022.5.peg.1441"/>
<keyword evidence="1" id="KW-0805">Transcription regulation</keyword>
<dbReference type="InterPro" id="IPR036390">
    <property type="entry name" value="WH_DNA-bd_sf"/>
</dbReference>
<dbReference type="CDD" id="cd07377">
    <property type="entry name" value="WHTH_GntR"/>
    <property type="match status" value="1"/>
</dbReference>
<evidence type="ECO:0000313" key="5">
    <source>
        <dbReference type="Proteomes" id="UP000035704"/>
    </source>
</evidence>
<evidence type="ECO:0000313" key="4">
    <source>
        <dbReference type="EMBL" id="AKL94158.1"/>
    </source>
</evidence>
<dbReference type="SMART" id="SM00895">
    <property type="entry name" value="FCD"/>
    <property type="match status" value="1"/>
</dbReference>
<dbReference type="SUPFAM" id="SSF48008">
    <property type="entry name" value="GntR ligand-binding domain-like"/>
    <property type="match status" value="1"/>
</dbReference>
<evidence type="ECO:0000256" key="3">
    <source>
        <dbReference type="ARBA" id="ARBA00023163"/>
    </source>
</evidence>
<dbReference type="PROSITE" id="PS50949">
    <property type="entry name" value="HTH_GNTR"/>
    <property type="match status" value="1"/>
</dbReference>
<keyword evidence="2" id="KW-0238">DNA-binding</keyword>
<dbReference type="SUPFAM" id="SSF46785">
    <property type="entry name" value="Winged helix' DNA-binding domain"/>
    <property type="match status" value="1"/>
</dbReference>
<dbReference type="Gene3D" id="1.10.10.10">
    <property type="entry name" value="Winged helix-like DNA-binding domain superfamily/Winged helix DNA-binding domain"/>
    <property type="match status" value="1"/>
</dbReference>
<name>A0A0D8IH46_9CLOT</name>